<evidence type="ECO:0000313" key="2">
    <source>
        <dbReference type="Proteomes" id="UP000250140"/>
    </source>
</evidence>
<name>A0A8E2FD02_9PEZI</name>
<proteinExistence type="predicted"/>
<accession>A0A8E2FD02</accession>
<dbReference type="EMBL" id="KV748557">
    <property type="protein sequence ID" value="OCL14580.1"/>
    <property type="molecule type" value="Genomic_DNA"/>
</dbReference>
<feature type="non-terminal residue" evidence="1">
    <location>
        <position position="81"/>
    </location>
</feature>
<evidence type="ECO:0000313" key="1">
    <source>
        <dbReference type="EMBL" id="OCL14580.1"/>
    </source>
</evidence>
<organism evidence="1 2">
    <name type="scientific">Glonium stellatum</name>
    <dbReference type="NCBI Taxonomy" id="574774"/>
    <lineage>
        <taxon>Eukaryota</taxon>
        <taxon>Fungi</taxon>
        <taxon>Dikarya</taxon>
        <taxon>Ascomycota</taxon>
        <taxon>Pezizomycotina</taxon>
        <taxon>Dothideomycetes</taxon>
        <taxon>Pleosporomycetidae</taxon>
        <taxon>Gloniales</taxon>
        <taxon>Gloniaceae</taxon>
        <taxon>Glonium</taxon>
    </lineage>
</organism>
<dbReference type="AlphaFoldDB" id="A0A8E2FD02"/>
<gene>
    <name evidence="1" type="ORF">AOQ84DRAFT_351430</name>
</gene>
<protein>
    <submittedName>
        <fullName evidence="1">Uncharacterized protein</fullName>
    </submittedName>
</protein>
<reference evidence="1 2" key="1">
    <citation type="journal article" date="2016" name="Nat. Commun.">
        <title>Ectomycorrhizal ecology is imprinted in the genome of the dominant symbiotic fungus Cenococcum geophilum.</title>
        <authorList>
            <consortium name="DOE Joint Genome Institute"/>
            <person name="Peter M."/>
            <person name="Kohler A."/>
            <person name="Ohm R.A."/>
            <person name="Kuo A."/>
            <person name="Krutzmann J."/>
            <person name="Morin E."/>
            <person name="Arend M."/>
            <person name="Barry K.W."/>
            <person name="Binder M."/>
            <person name="Choi C."/>
            <person name="Clum A."/>
            <person name="Copeland A."/>
            <person name="Grisel N."/>
            <person name="Haridas S."/>
            <person name="Kipfer T."/>
            <person name="LaButti K."/>
            <person name="Lindquist E."/>
            <person name="Lipzen A."/>
            <person name="Maire R."/>
            <person name="Meier B."/>
            <person name="Mihaltcheva S."/>
            <person name="Molinier V."/>
            <person name="Murat C."/>
            <person name="Poggeler S."/>
            <person name="Quandt C.A."/>
            <person name="Sperisen C."/>
            <person name="Tritt A."/>
            <person name="Tisserant E."/>
            <person name="Crous P.W."/>
            <person name="Henrissat B."/>
            <person name="Nehls U."/>
            <person name="Egli S."/>
            <person name="Spatafora J.W."/>
            <person name="Grigoriev I.V."/>
            <person name="Martin F.M."/>
        </authorList>
    </citation>
    <scope>NUCLEOTIDE SEQUENCE [LARGE SCALE GENOMIC DNA]</scope>
    <source>
        <strain evidence="1 2">CBS 207.34</strain>
    </source>
</reference>
<keyword evidence="2" id="KW-1185">Reference proteome</keyword>
<sequence length="81" mass="9243">MLRLVPNAIGGLVFSPSQSCIEAWASEICNFFTPHWRTSVPHVSIVSLSDFIPARFLPCFKEIQKRPLMRYAYFGYGLCMV</sequence>
<dbReference type="Proteomes" id="UP000250140">
    <property type="component" value="Unassembled WGS sequence"/>
</dbReference>